<dbReference type="HOGENOM" id="CLU_1220409_0_0_1"/>
<dbReference type="AlphaFoldDB" id="L8WMD8"/>
<dbReference type="PANTHER" id="PTHR33630:SF9">
    <property type="entry name" value="CUTINASE 4"/>
    <property type="match status" value="1"/>
</dbReference>
<reference evidence="3 4" key="1">
    <citation type="journal article" date="2013" name="Nat. Commun.">
        <title>The evolution and pathogenic mechanisms of the rice sheath blight pathogen.</title>
        <authorList>
            <person name="Zheng A."/>
            <person name="Lin R."/>
            <person name="Xu L."/>
            <person name="Qin P."/>
            <person name="Tang C."/>
            <person name="Ai P."/>
            <person name="Zhang D."/>
            <person name="Liu Y."/>
            <person name="Sun Z."/>
            <person name="Feng H."/>
            <person name="Wang Y."/>
            <person name="Chen Y."/>
            <person name="Liang X."/>
            <person name="Fu R."/>
            <person name="Li Q."/>
            <person name="Zhang J."/>
            <person name="Yu X."/>
            <person name="Xie Z."/>
            <person name="Ding L."/>
            <person name="Guan P."/>
            <person name="Tang J."/>
            <person name="Liang Y."/>
            <person name="Wang S."/>
            <person name="Deng Q."/>
            <person name="Li S."/>
            <person name="Zhu J."/>
            <person name="Wang L."/>
            <person name="Liu H."/>
            <person name="Li P."/>
        </authorList>
    </citation>
    <scope>NUCLEOTIDE SEQUENCE [LARGE SCALE GENOMIC DNA]</scope>
    <source>
        <strain evidence="4">AG-1 IA</strain>
    </source>
</reference>
<dbReference type="Pfam" id="PF01083">
    <property type="entry name" value="Cutinase"/>
    <property type="match status" value="1"/>
</dbReference>
<dbReference type="STRING" id="983506.L8WMD8"/>
<gene>
    <name evidence="3" type="ORF">AG1IA_08032</name>
</gene>
<dbReference type="SUPFAM" id="SSF53474">
    <property type="entry name" value="alpha/beta-Hydrolases"/>
    <property type="match status" value="1"/>
</dbReference>
<organism evidence="3 4">
    <name type="scientific">Thanatephorus cucumeris (strain AG1-IA)</name>
    <name type="common">Rice sheath blight fungus</name>
    <name type="synonym">Rhizoctonia solani</name>
    <dbReference type="NCBI Taxonomy" id="983506"/>
    <lineage>
        <taxon>Eukaryota</taxon>
        <taxon>Fungi</taxon>
        <taxon>Dikarya</taxon>
        <taxon>Basidiomycota</taxon>
        <taxon>Agaricomycotina</taxon>
        <taxon>Agaricomycetes</taxon>
        <taxon>Cantharellales</taxon>
        <taxon>Ceratobasidiaceae</taxon>
        <taxon>Rhizoctonia</taxon>
        <taxon>Rhizoctonia solani AG-1</taxon>
    </lineage>
</organism>
<dbReference type="OrthoDB" id="3225429at2759"/>
<dbReference type="Gene3D" id="3.40.50.1820">
    <property type="entry name" value="alpha/beta hydrolase"/>
    <property type="match status" value="1"/>
</dbReference>
<evidence type="ECO:0000313" key="4">
    <source>
        <dbReference type="Proteomes" id="UP000011668"/>
    </source>
</evidence>
<keyword evidence="2" id="KW-1015">Disulfide bond</keyword>
<dbReference type="GO" id="GO:0052689">
    <property type="term" value="F:carboxylic ester hydrolase activity"/>
    <property type="evidence" value="ECO:0007669"/>
    <property type="project" value="UniProtKB-ARBA"/>
</dbReference>
<protein>
    <submittedName>
        <fullName evidence="3">Cutinase domain-containing protein</fullName>
    </submittedName>
</protein>
<accession>L8WMD8</accession>
<dbReference type="InterPro" id="IPR000675">
    <property type="entry name" value="Cutinase/axe"/>
</dbReference>
<evidence type="ECO:0000313" key="3">
    <source>
        <dbReference type="EMBL" id="ELU37937.1"/>
    </source>
</evidence>
<dbReference type="InterPro" id="IPR029058">
    <property type="entry name" value="AB_hydrolase_fold"/>
</dbReference>
<dbReference type="PANTHER" id="PTHR33630">
    <property type="entry name" value="CUTINASE RV1984C-RELATED-RELATED"/>
    <property type="match status" value="1"/>
</dbReference>
<sequence>MNFPHSCDCWIERSNRTCDPSILLPSPARSRCWNRRERFRNSWHTARRISCARNSWPQATQFLYNTVAEYVKTVRAGASTTAKYLADQSARRRNQKFIPSRYSKVLSGYFPHTKLDHTIKSKFIAILVFGDPLRSQRTASWPINSSSVNLSPRAGSTGAQNVVSVCNSGDMFCSPPGSIGLHLAYPRDGSGGKITACSSLYNFEDTAHSRQSLVVANTEVAKQQQVI</sequence>
<evidence type="ECO:0000256" key="2">
    <source>
        <dbReference type="ARBA" id="ARBA00023157"/>
    </source>
</evidence>
<keyword evidence="4" id="KW-1185">Reference proteome</keyword>
<name>L8WMD8_THACA</name>
<dbReference type="Proteomes" id="UP000011668">
    <property type="component" value="Unassembled WGS sequence"/>
</dbReference>
<comment type="caution">
    <text evidence="3">The sequence shown here is derived from an EMBL/GenBank/DDBJ whole genome shotgun (WGS) entry which is preliminary data.</text>
</comment>
<proteinExistence type="predicted"/>
<keyword evidence="1" id="KW-0378">Hydrolase</keyword>
<evidence type="ECO:0000256" key="1">
    <source>
        <dbReference type="ARBA" id="ARBA00022801"/>
    </source>
</evidence>
<dbReference type="EMBL" id="AFRT01002351">
    <property type="protein sequence ID" value="ELU37937.1"/>
    <property type="molecule type" value="Genomic_DNA"/>
</dbReference>